<proteinExistence type="predicted"/>
<accession>A0A914AGE9</accession>
<keyword evidence="3" id="KW-1185">Reference proteome</keyword>
<dbReference type="PANTHER" id="PTHR31751:SF7">
    <property type="entry name" value="THAP-TYPE DOMAIN-CONTAINING PROTEIN"/>
    <property type="match status" value="1"/>
</dbReference>
<reference evidence="2" key="1">
    <citation type="submission" date="2022-11" db="UniProtKB">
        <authorList>
            <consortium name="EnsemblMetazoa"/>
        </authorList>
    </citation>
    <scope>IDENTIFICATION</scope>
</reference>
<dbReference type="EnsemblMetazoa" id="XM_038206663.1">
    <property type="protein sequence ID" value="XP_038062591.1"/>
    <property type="gene ID" value="LOC119733083"/>
</dbReference>
<evidence type="ECO:0000313" key="2">
    <source>
        <dbReference type="EnsemblMetazoa" id="XP_038062591.1"/>
    </source>
</evidence>
<organism evidence="2 3">
    <name type="scientific">Patiria miniata</name>
    <name type="common">Bat star</name>
    <name type="synonym">Asterina miniata</name>
    <dbReference type="NCBI Taxonomy" id="46514"/>
    <lineage>
        <taxon>Eukaryota</taxon>
        <taxon>Metazoa</taxon>
        <taxon>Echinodermata</taxon>
        <taxon>Eleutherozoa</taxon>
        <taxon>Asterozoa</taxon>
        <taxon>Asteroidea</taxon>
        <taxon>Valvatacea</taxon>
        <taxon>Valvatida</taxon>
        <taxon>Asterinidae</taxon>
        <taxon>Patiria</taxon>
    </lineage>
</organism>
<feature type="region of interest" description="Disordered" evidence="1">
    <location>
        <begin position="379"/>
        <end position="401"/>
    </location>
</feature>
<protein>
    <submittedName>
        <fullName evidence="2">Uncharacterized protein</fullName>
    </submittedName>
</protein>
<evidence type="ECO:0000313" key="3">
    <source>
        <dbReference type="Proteomes" id="UP000887568"/>
    </source>
</evidence>
<dbReference type="GeneID" id="119733083"/>
<sequence>MSMPEVMAEAISKSNQALAETLANAFSNLRYQRAPTVKLAKFCGPPRKSGDPSLKEWLDDLETYAKQLSLNDEQKVAAAMDHLTGAAREEAIWISYLHHVVNEHEWIVTNGLTSGTCNHGELSGEERKRPWLEKDSPEHQALRKLVFDVYLMKNIHYYRNFRHTGFVESFHNHLLMYCDVSCQLSCIRLVWLVACRPDGVLSLQWWATAPGYPLSWFRQESLGLLPGTKSSFQPCSKVVVAQWFALDPVSKHLLGLPLQACCQEKCFLCRGPRVDRCARLKLLNSTEVSLLVDPTAATNVTCRASSPASGWFETQLTNQKQGFLICKVWVTHSVLVYLKHTVGDLIPIPSQYAPKRHAYGIIGYKTRNILAAIDCNNHRDRPQQVGPNGKPTYERKYSKRSKKWTAQPKLAPKAYAYIPDLMENIFMKRITTFGHLSQHVSMSADDPRRIAKTIAANRAPSIEKLVEERMERMQKN</sequence>
<name>A0A914AGE9_PATMI</name>
<dbReference type="AlphaFoldDB" id="A0A914AGE9"/>
<dbReference type="OrthoDB" id="6155112at2759"/>
<evidence type="ECO:0000256" key="1">
    <source>
        <dbReference type="SAM" id="MobiDB-lite"/>
    </source>
</evidence>
<dbReference type="PANTHER" id="PTHR31751">
    <property type="entry name" value="SI:CH211-108C17.2-RELATED-RELATED"/>
    <property type="match status" value="1"/>
</dbReference>
<dbReference type="RefSeq" id="XP_038062591.1">
    <property type="nucleotide sequence ID" value="XM_038206663.1"/>
</dbReference>
<dbReference type="Proteomes" id="UP000887568">
    <property type="component" value="Unplaced"/>
</dbReference>